<name>A0A1G5J6D9_9RHOB</name>
<dbReference type="SUPFAM" id="SSF51556">
    <property type="entry name" value="Metallo-dependent hydrolases"/>
    <property type="match status" value="1"/>
</dbReference>
<dbReference type="RefSeq" id="WP_090746321.1">
    <property type="nucleotide sequence ID" value="NZ_FMVT01000011.1"/>
</dbReference>
<dbReference type="OrthoDB" id="9787654at2"/>
<accession>A0A1G5J6D9</accession>
<organism evidence="3 4">
    <name type="scientific">Paracoccus tibetensis</name>
    <dbReference type="NCBI Taxonomy" id="336292"/>
    <lineage>
        <taxon>Bacteria</taxon>
        <taxon>Pseudomonadati</taxon>
        <taxon>Pseudomonadota</taxon>
        <taxon>Alphaproteobacteria</taxon>
        <taxon>Rhodobacterales</taxon>
        <taxon>Paracoccaceae</taxon>
        <taxon>Paracoccus</taxon>
    </lineage>
</organism>
<feature type="domain" description="Amidohydrolase-related" evidence="2">
    <location>
        <begin position="3"/>
        <end position="273"/>
    </location>
</feature>
<protein>
    <submittedName>
        <fullName evidence="3">L-fuconolactonase</fullName>
    </submittedName>
</protein>
<dbReference type="STRING" id="336292.SAMN05660710_02983"/>
<proteinExistence type="inferred from homology"/>
<comment type="similarity">
    <text evidence="1">Belongs to the metallo-dependent hydrolases superfamily.</text>
</comment>
<keyword evidence="4" id="KW-1185">Reference proteome</keyword>
<dbReference type="EMBL" id="FMVT01000011">
    <property type="protein sequence ID" value="SCY83511.1"/>
    <property type="molecule type" value="Genomic_DNA"/>
</dbReference>
<dbReference type="Proteomes" id="UP000199502">
    <property type="component" value="Unassembled WGS sequence"/>
</dbReference>
<dbReference type="PANTHER" id="PTHR43569">
    <property type="entry name" value="AMIDOHYDROLASE"/>
    <property type="match status" value="1"/>
</dbReference>
<dbReference type="PANTHER" id="PTHR43569:SF2">
    <property type="entry name" value="AMIDOHYDROLASE-RELATED DOMAIN-CONTAINING PROTEIN"/>
    <property type="match status" value="1"/>
</dbReference>
<evidence type="ECO:0000256" key="1">
    <source>
        <dbReference type="ARBA" id="ARBA00038310"/>
    </source>
</evidence>
<sequence length="276" mass="30328">MLDAHQHFWTLARGDYGWLTPEDAALYRDFGPDDLWPQMQAAGITQTILVQAAETEAETDHLLDIAARTGFVAGVVGWLDMLAPDFAARLDAFRARPKWLGLRPVLQDHDPALIADPRFRDALAHVARRRVPFDILTRPAHLPAMIEALRAVPGLHAILDHISKPDMTAPMDEGWRAGIDALAAVPGLHCKISGLVTEAGPDWSAARIRPFVQHVTEAFGPDRLVFGSDWPVCTLAASYAEVVDLARGLLSEMFGPEEMAGIMHTNGLRFYGLPHP</sequence>
<dbReference type="InterPro" id="IPR006680">
    <property type="entry name" value="Amidohydro-rel"/>
</dbReference>
<gene>
    <name evidence="3" type="ORF">SAMN05660710_02983</name>
</gene>
<evidence type="ECO:0000313" key="3">
    <source>
        <dbReference type="EMBL" id="SCY83511.1"/>
    </source>
</evidence>
<dbReference type="InterPro" id="IPR052350">
    <property type="entry name" value="Metallo-dep_Lactonases"/>
</dbReference>
<dbReference type="GO" id="GO:0016787">
    <property type="term" value="F:hydrolase activity"/>
    <property type="evidence" value="ECO:0007669"/>
    <property type="project" value="InterPro"/>
</dbReference>
<dbReference type="Pfam" id="PF04909">
    <property type="entry name" value="Amidohydro_2"/>
    <property type="match status" value="1"/>
</dbReference>
<dbReference type="AlphaFoldDB" id="A0A1G5J6D9"/>
<reference evidence="3 4" key="1">
    <citation type="submission" date="2016-10" db="EMBL/GenBank/DDBJ databases">
        <authorList>
            <person name="de Groot N.N."/>
        </authorList>
    </citation>
    <scope>NUCLEOTIDE SEQUENCE [LARGE SCALE GENOMIC DNA]</scope>
    <source>
        <strain evidence="3 4">CGMCC 1.8925</strain>
    </source>
</reference>
<dbReference type="InterPro" id="IPR032466">
    <property type="entry name" value="Metal_Hydrolase"/>
</dbReference>
<evidence type="ECO:0000259" key="2">
    <source>
        <dbReference type="Pfam" id="PF04909"/>
    </source>
</evidence>
<dbReference type="Gene3D" id="3.20.20.140">
    <property type="entry name" value="Metal-dependent hydrolases"/>
    <property type="match status" value="1"/>
</dbReference>
<evidence type="ECO:0000313" key="4">
    <source>
        <dbReference type="Proteomes" id="UP000199502"/>
    </source>
</evidence>